<sequence length="494" mass="51636">MQPFPVPPDEIPVGGDWQRGAGPTSACVDPADGEVIATVHAADPAQVDAAARAGAGAAVDPAWRDLLPHQRAHMLDRVADAIEHHAEQLALLQTRNTGKTLGETRALVASAAGTFRYYSAALETLEGELPPSRGAHLTMSVHEPIGVVGAITPWNSPIASDAQKIAPALAAGNAVLLKPAEATPLVSLALARLAHDAGVPPALLSVLPGPGAVVGDAIARHPLVGKLAFTGGTTTGRVLGRIAAERIIPVTMELGGKSPTIVCEDADVDEAVAGILYGIFSSTGQSCVAGSRIFLPRKRYEELAQRLVAGATALRVGPGTDPATRIGPLATFAHRDKVAAMVDRAREEGARIRCGGTIPDEARLARGAFYPPTLLDGLAPDAKTCQEEIFGPVGVLLPYDDEDDLVTQANATVYGLACGIWTADYRRALRLARRIEAGTVWINTYKQFSISTPFSGVKDSGLGADKGRAAIRGYQRQKSLYLNLATEPIAWAGA</sequence>
<dbReference type="Gene3D" id="3.40.309.10">
    <property type="entry name" value="Aldehyde Dehydrogenase, Chain A, domain 2"/>
    <property type="match status" value="1"/>
</dbReference>
<feature type="active site" evidence="2">
    <location>
        <position position="253"/>
    </location>
</feature>
<dbReference type="PANTHER" id="PTHR11699">
    <property type="entry name" value="ALDEHYDE DEHYDROGENASE-RELATED"/>
    <property type="match status" value="1"/>
</dbReference>
<feature type="domain" description="Aldehyde dehydrogenase" evidence="4">
    <location>
        <begin position="17"/>
        <end position="479"/>
    </location>
</feature>
<dbReference type="Pfam" id="PF00171">
    <property type="entry name" value="Aldedh"/>
    <property type="match status" value="1"/>
</dbReference>
<dbReference type="PROSITE" id="PS00687">
    <property type="entry name" value="ALDEHYDE_DEHYDR_GLU"/>
    <property type="match status" value="1"/>
</dbReference>
<evidence type="ECO:0000313" key="5">
    <source>
        <dbReference type="EMBL" id="NKQ57620.1"/>
    </source>
</evidence>
<evidence type="ECO:0000256" key="3">
    <source>
        <dbReference type="RuleBase" id="RU003345"/>
    </source>
</evidence>
<dbReference type="PROSITE" id="PS00070">
    <property type="entry name" value="ALDEHYDE_DEHYDR_CYS"/>
    <property type="match status" value="1"/>
</dbReference>
<evidence type="ECO:0000259" key="4">
    <source>
        <dbReference type="Pfam" id="PF00171"/>
    </source>
</evidence>
<keyword evidence="1 3" id="KW-0560">Oxidoreductase</keyword>
<evidence type="ECO:0000313" key="6">
    <source>
        <dbReference type="Proteomes" id="UP000715441"/>
    </source>
</evidence>
<protein>
    <submittedName>
        <fullName evidence="5">Aldehyde dehydrogenase family protein</fullName>
    </submittedName>
</protein>
<dbReference type="InterPro" id="IPR016160">
    <property type="entry name" value="Ald_DH_CS_CYS"/>
</dbReference>
<proteinExistence type="inferred from homology"/>
<dbReference type="InterPro" id="IPR029510">
    <property type="entry name" value="Ald_DH_CS_GLU"/>
</dbReference>
<evidence type="ECO:0000256" key="1">
    <source>
        <dbReference type="ARBA" id="ARBA00023002"/>
    </source>
</evidence>
<dbReference type="InterPro" id="IPR015590">
    <property type="entry name" value="Aldehyde_DH_dom"/>
</dbReference>
<keyword evidence="6" id="KW-1185">Reference proteome</keyword>
<reference evidence="5 6" key="1">
    <citation type="submission" date="2020-04" db="EMBL/GenBank/DDBJ databases">
        <title>Novel species.</title>
        <authorList>
            <person name="Teo W.F.A."/>
            <person name="Lipun K."/>
            <person name="Srisuk N."/>
            <person name="Duangmal K."/>
        </authorList>
    </citation>
    <scope>NUCLEOTIDE SEQUENCE [LARGE SCALE GENOMIC DNA]</scope>
    <source>
        <strain evidence="5 6">K13G38</strain>
    </source>
</reference>
<comment type="similarity">
    <text evidence="3">Belongs to the aldehyde dehydrogenase family.</text>
</comment>
<comment type="caution">
    <text evidence="5">The sequence shown here is derived from an EMBL/GenBank/DDBJ whole genome shotgun (WGS) entry which is preliminary data.</text>
</comment>
<dbReference type="InterPro" id="IPR016162">
    <property type="entry name" value="Ald_DH_N"/>
</dbReference>
<evidence type="ECO:0000256" key="2">
    <source>
        <dbReference type="PROSITE-ProRule" id="PRU10007"/>
    </source>
</evidence>
<organism evidence="5 6">
    <name type="scientific">Amycolatopsis acididurans</name>
    <dbReference type="NCBI Taxonomy" id="2724524"/>
    <lineage>
        <taxon>Bacteria</taxon>
        <taxon>Bacillati</taxon>
        <taxon>Actinomycetota</taxon>
        <taxon>Actinomycetes</taxon>
        <taxon>Pseudonocardiales</taxon>
        <taxon>Pseudonocardiaceae</taxon>
        <taxon>Amycolatopsis</taxon>
    </lineage>
</organism>
<dbReference type="InterPro" id="IPR016163">
    <property type="entry name" value="Ald_DH_C"/>
</dbReference>
<name>A0ABX1JFT4_9PSEU</name>
<dbReference type="InterPro" id="IPR016161">
    <property type="entry name" value="Ald_DH/histidinol_DH"/>
</dbReference>
<accession>A0ABX1JFT4</accession>
<dbReference type="SUPFAM" id="SSF53720">
    <property type="entry name" value="ALDH-like"/>
    <property type="match status" value="1"/>
</dbReference>
<dbReference type="Proteomes" id="UP000715441">
    <property type="component" value="Unassembled WGS sequence"/>
</dbReference>
<gene>
    <name evidence="5" type="ORF">HFP15_32640</name>
</gene>
<dbReference type="RefSeq" id="WP_168520672.1">
    <property type="nucleotide sequence ID" value="NZ_JAAXLS010000039.1"/>
</dbReference>
<dbReference type="EMBL" id="JAAXLS010000039">
    <property type="protein sequence ID" value="NKQ57620.1"/>
    <property type="molecule type" value="Genomic_DNA"/>
</dbReference>
<dbReference type="Gene3D" id="3.40.605.10">
    <property type="entry name" value="Aldehyde Dehydrogenase, Chain A, domain 1"/>
    <property type="match status" value="1"/>
</dbReference>